<dbReference type="InterPro" id="IPR036878">
    <property type="entry name" value="Glu_permease_IIB"/>
</dbReference>
<dbReference type="PANTHER" id="PTHR30009:SF4">
    <property type="entry name" value="PTS SYSTEM N-ACETYLGLUCOSAMINE-SPECIFIC EIICBA COMPONENT"/>
    <property type="match status" value="1"/>
</dbReference>
<dbReference type="PROSITE" id="PS51093">
    <property type="entry name" value="PTS_EIIA_TYPE_1"/>
    <property type="match status" value="1"/>
</dbReference>
<dbReference type="SUPFAM" id="SSF51261">
    <property type="entry name" value="Duplicated hybrid motif"/>
    <property type="match status" value="1"/>
</dbReference>
<dbReference type="GO" id="GO:0015572">
    <property type="term" value="F:N-acetylglucosamine transmembrane transporter activity"/>
    <property type="evidence" value="ECO:0007669"/>
    <property type="project" value="InterPro"/>
</dbReference>
<dbReference type="NCBIfam" id="TIGR01998">
    <property type="entry name" value="PTS-II-BC-nag"/>
    <property type="match status" value="1"/>
</dbReference>
<dbReference type="Pfam" id="PF02378">
    <property type="entry name" value="PTS_EIIC"/>
    <property type="match status" value="1"/>
</dbReference>
<dbReference type="OrthoDB" id="9764327at2"/>
<dbReference type="Gene3D" id="2.70.70.10">
    <property type="entry name" value="Glucose Permease (Domain IIA)"/>
    <property type="match status" value="1"/>
</dbReference>
<dbReference type="GO" id="GO:0008982">
    <property type="term" value="F:protein-N(PI)-phosphohistidine-sugar phosphotransferase activity"/>
    <property type="evidence" value="ECO:0007669"/>
    <property type="project" value="InterPro"/>
</dbReference>
<evidence type="ECO:0000256" key="1">
    <source>
        <dbReference type="ARBA" id="ARBA00004651"/>
    </source>
</evidence>
<dbReference type="CDD" id="cd00212">
    <property type="entry name" value="PTS_IIB_glc"/>
    <property type="match status" value="1"/>
</dbReference>
<dbReference type="Pfam" id="PF00367">
    <property type="entry name" value="PTS_EIIB"/>
    <property type="match status" value="1"/>
</dbReference>
<dbReference type="GO" id="GO:0019866">
    <property type="term" value="C:organelle inner membrane"/>
    <property type="evidence" value="ECO:0007669"/>
    <property type="project" value="InterPro"/>
</dbReference>
<feature type="active site" description="Phosphocysteine intermediate; for EIIB activity" evidence="11">
    <location>
        <position position="415"/>
    </location>
</feature>
<evidence type="ECO:0000256" key="7">
    <source>
        <dbReference type="ARBA" id="ARBA00022692"/>
    </source>
</evidence>
<dbReference type="NCBIfam" id="TIGR00830">
    <property type="entry name" value="PTBA"/>
    <property type="match status" value="1"/>
</dbReference>
<dbReference type="InterPro" id="IPR050429">
    <property type="entry name" value="PTS_Glucose_EIICBA"/>
</dbReference>
<keyword evidence="4" id="KW-0762">Sugar transport</keyword>
<evidence type="ECO:0000256" key="12">
    <source>
        <dbReference type="SAM" id="Phobius"/>
    </source>
</evidence>
<feature type="transmembrane region" description="Helical" evidence="12">
    <location>
        <begin position="78"/>
        <end position="96"/>
    </location>
</feature>
<feature type="transmembrane region" description="Helical" evidence="12">
    <location>
        <begin position="343"/>
        <end position="364"/>
    </location>
</feature>
<accession>A0A1E4R655</accession>
<comment type="caution">
    <text evidence="16">The sequence shown here is derived from an EMBL/GenBank/DDBJ whole genome shotgun (WGS) entry which is preliminary data.</text>
</comment>
<feature type="domain" description="PTS EIIB type-1" evidence="14">
    <location>
        <begin position="393"/>
        <end position="475"/>
    </location>
</feature>
<evidence type="ECO:0000259" key="14">
    <source>
        <dbReference type="PROSITE" id="PS51098"/>
    </source>
</evidence>
<keyword evidence="9 12" id="KW-1133">Transmembrane helix</keyword>
<feature type="transmembrane region" description="Helical" evidence="12">
    <location>
        <begin position="169"/>
        <end position="188"/>
    </location>
</feature>
<dbReference type="EMBL" id="MECQ01000001">
    <property type="protein sequence ID" value="ODV55931.1"/>
    <property type="molecule type" value="Genomic_DNA"/>
</dbReference>
<evidence type="ECO:0000256" key="11">
    <source>
        <dbReference type="PROSITE-ProRule" id="PRU00421"/>
    </source>
</evidence>
<evidence type="ECO:0000256" key="4">
    <source>
        <dbReference type="ARBA" id="ARBA00022597"/>
    </source>
</evidence>
<dbReference type="FunFam" id="2.70.70.10:FF:000001">
    <property type="entry name" value="PTS system glucose-specific IIA component"/>
    <property type="match status" value="1"/>
</dbReference>
<protein>
    <submittedName>
        <fullName evidence="16">PTS N-acetyl glucosamine transporter subunit IIABC</fullName>
    </submittedName>
</protein>
<dbReference type="GO" id="GO:0009401">
    <property type="term" value="P:phosphoenolpyruvate-dependent sugar phosphotransferase system"/>
    <property type="evidence" value="ECO:0007669"/>
    <property type="project" value="UniProtKB-KW"/>
</dbReference>
<evidence type="ECO:0000313" key="17">
    <source>
        <dbReference type="Proteomes" id="UP000094784"/>
    </source>
</evidence>
<dbReference type="RefSeq" id="WP_069480964.1">
    <property type="nucleotide sequence ID" value="NZ_KV766182.1"/>
</dbReference>
<dbReference type="GO" id="GO:0005886">
    <property type="term" value="C:plasma membrane"/>
    <property type="evidence" value="ECO:0007669"/>
    <property type="project" value="UniProtKB-SubCell"/>
</dbReference>
<feature type="transmembrane region" description="Helical" evidence="12">
    <location>
        <begin position="41"/>
        <end position="66"/>
    </location>
</feature>
<keyword evidence="2" id="KW-0813">Transport</keyword>
<dbReference type="PROSITE" id="PS51103">
    <property type="entry name" value="PTS_EIIC_TYPE_1"/>
    <property type="match status" value="1"/>
</dbReference>
<evidence type="ECO:0000256" key="9">
    <source>
        <dbReference type="ARBA" id="ARBA00022989"/>
    </source>
</evidence>
<gene>
    <name evidence="16" type="ORF">BG258_08445</name>
</gene>
<feature type="transmembrane region" description="Helical" evidence="12">
    <location>
        <begin position="297"/>
        <end position="317"/>
    </location>
</feature>
<evidence type="ECO:0000256" key="3">
    <source>
        <dbReference type="ARBA" id="ARBA00022475"/>
    </source>
</evidence>
<keyword evidence="6" id="KW-0598">Phosphotransferase system</keyword>
<feature type="transmembrane region" description="Helical" evidence="12">
    <location>
        <begin position="241"/>
        <end position="260"/>
    </location>
</feature>
<dbReference type="InterPro" id="IPR010974">
    <property type="entry name" value="PTS_IIBC_nag"/>
</dbReference>
<dbReference type="InterPro" id="IPR001127">
    <property type="entry name" value="PTS_EIIA_1_perm"/>
</dbReference>
<sequence length="649" mass="69222">MFAFLQKIGKSLMFPIATLPAAALLLRLGSGDMLGAVPNEAIQYIASIMAASGNAILGNLPIIFAIGIAMGLAHDSSGGAALAGAIAHLVLVAVLGTVNEELNMGVFGGIIAGITAGLLYNKYYNVKFPEWLSFFGGRRFVPIITSITMAILASILAIVWGPIQGGIDAVGNWMIGAGSLGVGMYGFFNRLLIPVGLHHVINTVIWFDFGEFTNAAGEIVKGDINRFLAGDPTAGHFQAGFFPIMMFGLPAACLAMYFTAKKEKRPIVGGMFVSIALTAFLTGVTEPIEFSFMFLSPVLYGIHAVLTGISLAVAYIVGFRDGFGFSAGLIDYLLNLGLADNPLLLLPLGLGFGAIYFVVFYFLIKKLDLKTPGREDDDEEDGETNSVISDDIDLRAYYTIEALGGKDNIQQVDYCTTRLRMSVQDASVVDEKTLKQTGARGVMRISKTNVQVIIGTSVEFLAEAMKERLQKGNPAPANAQLPTEQSVATVEVKSDATTTFHDFEMPMTGDLLPLSEVPDEAFSAGLMGPGFGIRPTDGTVYAPFDGQVVMIFPTKHAIGLKSDTGLELLIHVGLDTVTLNGEGFDMLVSDGQTIKRGDALLKADITKIKDQVPSIITPVVFTSLMGQEITLGKSGYQRAGSTNIISMKK</sequence>
<dbReference type="InterPro" id="IPR001996">
    <property type="entry name" value="PTS_IIB_1"/>
</dbReference>
<organism evidence="16 17">
    <name type="scientific">Lysinibacillus fusiformis</name>
    <dbReference type="NCBI Taxonomy" id="28031"/>
    <lineage>
        <taxon>Bacteria</taxon>
        <taxon>Bacillati</taxon>
        <taxon>Bacillota</taxon>
        <taxon>Bacilli</taxon>
        <taxon>Bacillales</taxon>
        <taxon>Bacillaceae</taxon>
        <taxon>Lysinibacillus</taxon>
    </lineage>
</organism>
<evidence type="ECO:0000313" key="16">
    <source>
        <dbReference type="EMBL" id="ODV55931.1"/>
    </source>
</evidence>
<keyword evidence="3" id="KW-1003">Cell membrane</keyword>
<keyword evidence="7 12" id="KW-0812">Transmembrane</keyword>
<dbReference type="GO" id="GO:0090563">
    <property type="term" value="F:protein-phosphocysteine-sugar phosphotransferase activity"/>
    <property type="evidence" value="ECO:0007669"/>
    <property type="project" value="TreeGrafter"/>
</dbReference>
<dbReference type="GO" id="GO:0016301">
    <property type="term" value="F:kinase activity"/>
    <property type="evidence" value="ECO:0007669"/>
    <property type="project" value="UniProtKB-KW"/>
</dbReference>
<dbReference type="InterPro" id="IPR003352">
    <property type="entry name" value="PTS_EIIC"/>
</dbReference>
<dbReference type="AlphaFoldDB" id="A0A1E4R655"/>
<evidence type="ECO:0000256" key="8">
    <source>
        <dbReference type="ARBA" id="ARBA00022777"/>
    </source>
</evidence>
<feature type="domain" description="PTS EIIC type-1" evidence="15">
    <location>
        <begin position="1"/>
        <end position="376"/>
    </location>
</feature>
<dbReference type="InterPro" id="IPR011055">
    <property type="entry name" value="Dup_hybrid_motif"/>
</dbReference>
<evidence type="ECO:0000259" key="15">
    <source>
        <dbReference type="PROSITE" id="PS51103"/>
    </source>
</evidence>
<feature type="transmembrane region" description="Helical" evidence="12">
    <location>
        <begin position="140"/>
        <end position="163"/>
    </location>
</feature>
<comment type="subcellular location">
    <subcellularLocation>
        <location evidence="1">Cell membrane</location>
        <topology evidence="1">Multi-pass membrane protein</topology>
    </subcellularLocation>
</comment>
<feature type="transmembrane region" description="Helical" evidence="12">
    <location>
        <begin position="102"/>
        <end position="120"/>
    </location>
</feature>
<evidence type="ECO:0000256" key="6">
    <source>
        <dbReference type="ARBA" id="ARBA00022683"/>
    </source>
</evidence>
<reference evidence="16 17" key="1">
    <citation type="submission" date="2016-09" db="EMBL/GenBank/DDBJ databases">
        <title>Draft genome sequence of the soil isolate, Lysinibacillus fusiformis M5, a potential hypoxanthine producer.</title>
        <authorList>
            <person name="Gallegos-Monterrosa R."/>
            <person name="Maroti G."/>
            <person name="Balint B."/>
            <person name="Kovacs A.T."/>
        </authorList>
    </citation>
    <scope>NUCLEOTIDE SEQUENCE [LARGE SCALE GENOMIC DNA]</scope>
    <source>
        <strain evidence="16 17">M5</strain>
    </source>
</reference>
<dbReference type="Gene3D" id="3.30.1360.60">
    <property type="entry name" value="Glucose permease domain IIB"/>
    <property type="match status" value="1"/>
</dbReference>
<dbReference type="PROSITE" id="PS00371">
    <property type="entry name" value="PTS_EIIA_TYPE_1_HIS"/>
    <property type="match status" value="1"/>
</dbReference>
<evidence type="ECO:0000259" key="13">
    <source>
        <dbReference type="PROSITE" id="PS51093"/>
    </source>
</evidence>
<evidence type="ECO:0000256" key="2">
    <source>
        <dbReference type="ARBA" id="ARBA00022448"/>
    </source>
</evidence>
<keyword evidence="5" id="KW-0808">Transferase</keyword>
<dbReference type="GO" id="GO:0015764">
    <property type="term" value="P:N-acetylglucosamine transport"/>
    <property type="evidence" value="ECO:0007669"/>
    <property type="project" value="TreeGrafter"/>
</dbReference>
<keyword evidence="8" id="KW-0418">Kinase</keyword>
<dbReference type="NCBIfam" id="TIGR00826">
    <property type="entry name" value="EIIB_glc"/>
    <property type="match status" value="1"/>
</dbReference>
<evidence type="ECO:0000256" key="5">
    <source>
        <dbReference type="ARBA" id="ARBA00022679"/>
    </source>
</evidence>
<keyword evidence="10 12" id="KW-0472">Membrane</keyword>
<dbReference type="PANTHER" id="PTHR30009">
    <property type="entry name" value="CYTOCHROME C-TYPE SYNTHESIS PROTEIN AND PTS TRANSMEMBRANE COMPONENT"/>
    <property type="match status" value="1"/>
</dbReference>
<name>A0A1E4R655_9BACI</name>
<dbReference type="PROSITE" id="PS51098">
    <property type="entry name" value="PTS_EIIB_TYPE_1"/>
    <property type="match status" value="1"/>
</dbReference>
<feature type="domain" description="PTS EIIA type-1" evidence="13">
    <location>
        <begin position="519"/>
        <end position="623"/>
    </location>
</feature>
<dbReference type="Pfam" id="PF00358">
    <property type="entry name" value="PTS_EIIA_1"/>
    <property type="match status" value="1"/>
</dbReference>
<evidence type="ECO:0000256" key="10">
    <source>
        <dbReference type="ARBA" id="ARBA00023136"/>
    </source>
</evidence>
<dbReference type="SUPFAM" id="SSF55604">
    <property type="entry name" value="Glucose permease domain IIB"/>
    <property type="match status" value="1"/>
</dbReference>
<dbReference type="PROSITE" id="PS01035">
    <property type="entry name" value="PTS_EIIB_TYPE_1_CYS"/>
    <property type="match status" value="1"/>
</dbReference>
<proteinExistence type="predicted"/>
<dbReference type="InterPro" id="IPR013013">
    <property type="entry name" value="PTS_EIIC_1"/>
</dbReference>
<feature type="transmembrane region" description="Helical" evidence="12">
    <location>
        <begin position="266"/>
        <end position="285"/>
    </location>
</feature>
<dbReference type="InterPro" id="IPR018113">
    <property type="entry name" value="PTrfase_EIIB_Cys"/>
</dbReference>
<dbReference type="Proteomes" id="UP000094784">
    <property type="component" value="Unassembled WGS sequence"/>
</dbReference>